<dbReference type="GO" id="GO:0030288">
    <property type="term" value="C:outer membrane-bounded periplasmic space"/>
    <property type="evidence" value="ECO:0007669"/>
    <property type="project" value="TreeGrafter"/>
</dbReference>
<dbReference type="PANTHER" id="PTHR30006:SF25">
    <property type="entry name" value="PHOSPHOGLYCERATE TRANSPORT REGULATORY PROTEIN PGTC"/>
    <property type="match status" value="1"/>
</dbReference>
<dbReference type="AlphaFoldDB" id="A0A853H302"/>
<organism evidence="3 4">
    <name type="scientific">Pollutimonas harenae</name>
    <dbReference type="NCBI Taxonomy" id="657015"/>
    <lineage>
        <taxon>Bacteria</taxon>
        <taxon>Pseudomonadati</taxon>
        <taxon>Pseudomonadota</taxon>
        <taxon>Betaproteobacteria</taxon>
        <taxon>Burkholderiales</taxon>
        <taxon>Alcaligenaceae</taxon>
        <taxon>Pollutimonas</taxon>
    </lineage>
</organism>
<feature type="chain" id="PRO_5032804650" evidence="2">
    <location>
        <begin position="24"/>
        <end position="441"/>
    </location>
</feature>
<proteinExistence type="predicted"/>
<dbReference type="RefSeq" id="WP_130040287.1">
    <property type="nucleotide sequence ID" value="NZ_JACCEV010000003.1"/>
</dbReference>
<evidence type="ECO:0000313" key="4">
    <source>
        <dbReference type="Proteomes" id="UP000554144"/>
    </source>
</evidence>
<keyword evidence="4" id="KW-1185">Reference proteome</keyword>
<gene>
    <name evidence="3" type="ORF">H0A62_12370</name>
</gene>
<dbReference type="Gene3D" id="3.40.190.10">
    <property type="entry name" value="Periplasmic binding protein-like II"/>
    <property type="match status" value="2"/>
</dbReference>
<dbReference type="PANTHER" id="PTHR30006">
    <property type="entry name" value="THIAMINE-BINDING PERIPLASMIC PROTEIN-RELATED"/>
    <property type="match status" value="1"/>
</dbReference>
<dbReference type="SUPFAM" id="SSF53850">
    <property type="entry name" value="Periplasmic binding protein-like II"/>
    <property type="match status" value="1"/>
</dbReference>
<comment type="caution">
    <text evidence="3">The sequence shown here is derived from an EMBL/GenBank/DDBJ whole genome shotgun (WGS) entry which is preliminary data.</text>
</comment>
<protein>
    <submittedName>
        <fullName evidence="3">Extracellular solute-binding protein</fullName>
    </submittedName>
</protein>
<evidence type="ECO:0000256" key="1">
    <source>
        <dbReference type="ARBA" id="ARBA00022729"/>
    </source>
</evidence>
<feature type="signal peptide" evidence="2">
    <location>
        <begin position="1"/>
        <end position="23"/>
    </location>
</feature>
<evidence type="ECO:0000256" key="2">
    <source>
        <dbReference type="SAM" id="SignalP"/>
    </source>
</evidence>
<dbReference type="Pfam" id="PF13343">
    <property type="entry name" value="SBP_bac_6"/>
    <property type="match status" value="1"/>
</dbReference>
<sequence>MKKILTLSATAAALLMTSALAFADTVTVVTSFPRDLTDPFKTAFEAANPGTTLEVVSRNTNAAVSHLKETQSANSVDLMWASAPDAFEVLKADGLLAKVDIDSKGIPDAIGGYPINDADGYYYGFAASGYGIMYNTRYAKANDLPPAKEWDDLKRAEYSGHVAMSAPSRSGTTHLTVETLLQGEGWDKGWATWKWIAGNMNTVTERSFGVPDAVNSGATGFGIVIDFFGLASKASGFPVELVYPSVTAIVPANIAVIKNAPNEEGAVKFIEFLLSPKGQQILLNPAIMRLPVNPAAYENTPEGFPNPFSKDFAPGAIEFDVDTSGERYNLVNSLFDVLITYRLEDLREAVSAIHKAEAAHEKNGNDKAAALIAEARKLIEAMPITAEQASDPAFANVFTTSRAKAETKVVGRQAEVEQGWDSFAVENYRKARELAEQAAAL</sequence>
<keyword evidence="1 2" id="KW-0732">Signal</keyword>
<name>A0A853H302_9BURK</name>
<reference evidence="3 4" key="1">
    <citation type="submission" date="2020-07" db="EMBL/GenBank/DDBJ databases">
        <title>Taxonomic revisions and descriptions of new bacterial species based on genomic comparisons in the high-G+C-content subgroup of the family Alcaligenaceae.</title>
        <authorList>
            <person name="Szabo A."/>
            <person name="Felfoldi T."/>
        </authorList>
    </citation>
    <scope>NUCLEOTIDE SEQUENCE [LARGE SCALE GENOMIC DNA]</scope>
    <source>
        <strain evidence="3 4">DSM 25667</strain>
    </source>
</reference>
<dbReference type="Proteomes" id="UP000554144">
    <property type="component" value="Unassembled WGS sequence"/>
</dbReference>
<evidence type="ECO:0000313" key="3">
    <source>
        <dbReference type="EMBL" id="NYT86400.1"/>
    </source>
</evidence>
<dbReference type="EMBL" id="JACCEV010000003">
    <property type="protein sequence ID" value="NYT86400.1"/>
    <property type="molecule type" value="Genomic_DNA"/>
</dbReference>
<accession>A0A853H302</accession>
<dbReference type="OrthoDB" id="366726at2"/>